<evidence type="ECO:0000256" key="7">
    <source>
        <dbReference type="ARBA" id="ARBA00034414"/>
    </source>
</evidence>
<dbReference type="FunFam" id="2.60.120.260:FF:000157">
    <property type="entry name" value="Cytosolic endo-beta-N-acetylglucosaminidase 1"/>
    <property type="match status" value="1"/>
</dbReference>
<evidence type="ECO:0000256" key="3">
    <source>
        <dbReference type="ARBA" id="ARBA00012566"/>
    </source>
</evidence>
<dbReference type="Pfam" id="PF03644">
    <property type="entry name" value="Glyco_hydro_85"/>
    <property type="match status" value="1"/>
</dbReference>
<dbReference type="AlphaFoldDB" id="A0A8T0UDE1"/>
<evidence type="ECO:0000256" key="2">
    <source>
        <dbReference type="ARBA" id="ARBA00007849"/>
    </source>
</evidence>
<dbReference type="Gene3D" id="2.60.120.260">
    <property type="entry name" value="Galactose-binding domain-like"/>
    <property type="match status" value="1"/>
</dbReference>
<dbReference type="PANTHER" id="PTHR13246">
    <property type="entry name" value="ENDO BETA N-ACETYLGLUCOSAMINIDASE"/>
    <property type="match status" value="1"/>
</dbReference>
<sequence length="429" mass="47971">MGCLPTIRGRKKTHRIQLQLLETENMMSTWTNVALDLLKKVDVSTAIFAPGWVYETKQPPDFESAQNRWWGLVEKSWGVLRSYPKQLPFYTDFDQGHGYQVSIEGQQVSSDPWNNISCQSFQPMLKYTGDQAQLQAFINFKDGPYSGGNCMTIKGSLQQNIIFSEQLFNGRLGMEDRSIHLFYSVRADGSSALGLSLDLSSNDQSISILVAEDIATFTRKKQNHKYGAYVKADKAEPHAPDNQDWFLYKATVHSSAGYKLTGINIVCTLKIAGKMSPETEDRITGVNADGSSPYHASLGHISIQKLDANTEFRPAGSWVTKGEYISWSNSSITTKHVSLKLSWKLKTPDQPSFRKYNIYVEESMADPNAKASRNYLGVASVDAFYISGLEVTSGVSGFNFIIQACAHDGSWQKLEECPEFFLDLVHSEV</sequence>
<dbReference type="EMBL" id="CM029042">
    <property type="protein sequence ID" value="KAG2619965.1"/>
    <property type="molecule type" value="Genomic_DNA"/>
</dbReference>
<comment type="catalytic activity">
    <reaction evidence="7">
        <text>an N(4)-(oligosaccharide-(1-&gt;3)-[oligosaccharide-(1-&gt;6)]-beta-D-Man-(1-&gt;4)-beta-D-GlcNAc-(1-&gt;4)-alpha-D-GlcNAc)-L-asparaginyl-[protein] + H2O = an oligosaccharide-(1-&gt;3)-[oligosaccharide-(1-&gt;6)]-beta-D-Man-(1-&gt;4)-D-GlcNAc + N(4)-(N-acetyl-beta-D-glucosaminyl)-L-asparaginyl-[protein]</text>
        <dbReference type="Rhea" id="RHEA:73067"/>
        <dbReference type="Rhea" id="RHEA-COMP:12603"/>
        <dbReference type="Rhea" id="RHEA-COMP:18176"/>
        <dbReference type="ChEBI" id="CHEBI:15377"/>
        <dbReference type="ChEBI" id="CHEBI:132248"/>
        <dbReference type="ChEBI" id="CHEBI:192714"/>
        <dbReference type="ChEBI" id="CHEBI:192715"/>
        <dbReference type="EC" id="3.2.1.96"/>
    </reaction>
</comment>
<accession>A0A8T0UDE1</accession>
<evidence type="ECO:0000313" key="11">
    <source>
        <dbReference type="Proteomes" id="UP000823388"/>
    </source>
</evidence>
<keyword evidence="6" id="KW-0326">Glycosidase</keyword>
<evidence type="ECO:0000256" key="6">
    <source>
        <dbReference type="ARBA" id="ARBA00023295"/>
    </source>
</evidence>
<feature type="domain" description="Cytosolic endo-beta-N-acetylglucosaminidase C-terminal" evidence="9">
    <location>
        <begin position="311"/>
        <end position="423"/>
    </location>
</feature>
<evidence type="ECO:0000256" key="1">
    <source>
        <dbReference type="ARBA" id="ARBA00004514"/>
    </source>
</evidence>
<dbReference type="PANTHER" id="PTHR13246:SF1">
    <property type="entry name" value="CYTOSOLIC ENDO-BETA-N-ACETYLGLUCOSAMINIDASE"/>
    <property type="match status" value="1"/>
</dbReference>
<dbReference type="EC" id="3.2.1.96" evidence="3"/>
<keyword evidence="4" id="KW-0963">Cytoplasm</keyword>
<keyword evidence="11" id="KW-1185">Reference proteome</keyword>
<dbReference type="GO" id="GO:0033925">
    <property type="term" value="F:mannosyl-glycoprotein endo-beta-N-acetylglucosaminidase activity"/>
    <property type="evidence" value="ECO:0007669"/>
    <property type="project" value="UniProtKB-EC"/>
</dbReference>
<dbReference type="GO" id="GO:0005829">
    <property type="term" value="C:cytosol"/>
    <property type="evidence" value="ECO:0007669"/>
    <property type="project" value="UniProtKB-SubCell"/>
</dbReference>
<feature type="domain" description="Cytosolic endo-beta-N-acetylglucosaminidase TIM barrel" evidence="8">
    <location>
        <begin position="28"/>
        <end position="100"/>
    </location>
</feature>
<reference evidence="10" key="1">
    <citation type="submission" date="2020-05" db="EMBL/GenBank/DDBJ databases">
        <title>WGS assembly of Panicum virgatum.</title>
        <authorList>
            <person name="Lovell J.T."/>
            <person name="Jenkins J."/>
            <person name="Shu S."/>
            <person name="Juenger T.E."/>
            <person name="Schmutz J."/>
        </authorList>
    </citation>
    <scope>NUCLEOTIDE SEQUENCE</scope>
    <source>
        <strain evidence="10">AP13</strain>
    </source>
</reference>
<dbReference type="Proteomes" id="UP000823388">
    <property type="component" value="Chromosome 3N"/>
</dbReference>
<name>A0A8T0UDE1_PANVG</name>
<proteinExistence type="inferred from homology"/>
<comment type="caution">
    <text evidence="10">The sequence shown here is derived from an EMBL/GenBank/DDBJ whole genome shotgun (WGS) entry which is preliminary data.</text>
</comment>
<evidence type="ECO:0000313" key="10">
    <source>
        <dbReference type="EMBL" id="KAG2619965.1"/>
    </source>
</evidence>
<evidence type="ECO:0000256" key="5">
    <source>
        <dbReference type="ARBA" id="ARBA00022801"/>
    </source>
</evidence>
<dbReference type="InterPro" id="IPR057882">
    <property type="entry name" value="ENGase_C"/>
</dbReference>
<dbReference type="InterPro" id="IPR005201">
    <property type="entry name" value="TIM_ENGase"/>
</dbReference>
<dbReference type="Pfam" id="PF25529">
    <property type="entry name" value="Ig_ENGASE1_C"/>
    <property type="match status" value="1"/>
</dbReference>
<evidence type="ECO:0000256" key="4">
    <source>
        <dbReference type="ARBA" id="ARBA00022490"/>
    </source>
</evidence>
<gene>
    <name evidence="10" type="ORF">PVAP13_3NG153300</name>
</gene>
<organism evidence="10 11">
    <name type="scientific">Panicum virgatum</name>
    <name type="common">Blackwell switchgrass</name>
    <dbReference type="NCBI Taxonomy" id="38727"/>
    <lineage>
        <taxon>Eukaryota</taxon>
        <taxon>Viridiplantae</taxon>
        <taxon>Streptophyta</taxon>
        <taxon>Embryophyta</taxon>
        <taxon>Tracheophyta</taxon>
        <taxon>Spermatophyta</taxon>
        <taxon>Magnoliopsida</taxon>
        <taxon>Liliopsida</taxon>
        <taxon>Poales</taxon>
        <taxon>Poaceae</taxon>
        <taxon>PACMAD clade</taxon>
        <taxon>Panicoideae</taxon>
        <taxon>Panicodae</taxon>
        <taxon>Paniceae</taxon>
        <taxon>Panicinae</taxon>
        <taxon>Panicum</taxon>
        <taxon>Panicum sect. Hiantes</taxon>
    </lineage>
</organism>
<comment type="similarity">
    <text evidence="2">Belongs to the glycosyl hydrolase 85 family.</text>
</comment>
<keyword evidence="5" id="KW-0378">Hydrolase</keyword>
<comment type="subcellular location">
    <subcellularLocation>
        <location evidence="1">Cytoplasm</location>
        <location evidence="1">Cytosol</location>
    </subcellularLocation>
</comment>
<protein>
    <recommendedName>
        <fullName evidence="3">mannosyl-glycoprotein endo-beta-N-acetylglucosaminidase</fullName>
        <ecNumber evidence="3">3.2.1.96</ecNumber>
    </recommendedName>
</protein>
<dbReference type="InterPro" id="IPR032979">
    <property type="entry name" value="ENGase"/>
</dbReference>
<evidence type="ECO:0000259" key="8">
    <source>
        <dbReference type="Pfam" id="PF03644"/>
    </source>
</evidence>
<dbReference type="Gene3D" id="3.20.20.80">
    <property type="entry name" value="Glycosidases"/>
    <property type="match status" value="1"/>
</dbReference>
<evidence type="ECO:0000259" key="9">
    <source>
        <dbReference type="Pfam" id="PF25529"/>
    </source>
</evidence>